<organism evidence="2 3">
    <name type="scientific">Helianthus annuus</name>
    <name type="common">Common sunflower</name>
    <dbReference type="NCBI Taxonomy" id="4232"/>
    <lineage>
        <taxon>Eukaryota</taxon>
        <taxon>Viridiplantae</taxon>
        <taxon>Streptophyta</taxon>
        <taxon>Embryophyta</taxon>
        <taxon>Tracheophyta</taxon>
        <taxon>Spermatophyta</taxon>
        <taxon>Magnoliopsida</taxon>
        <taxon>eudicotyledons</taxon>
        <taxon>Gunneridae</taxon>
        <taxon>Pentapetalae</taxon>
        <taxon>asterids</taxon>
        <taxon>campanulids</taxon>
        <taxon>Asterales</taxon>
        <taxon>Asteraceae</taxon>
        <taxon>Asteroideae</taxon>
        <taxon>Heliantheae alliance</taxon>
        <taxon>Heliantheae</taxon>
        <taxon>Helianthus</taxon>
    </lineage>
</organism>
<keyword evidence="3" id="KW-1185">Reference proteome</keyword>
<evidence type="ECO:0000313" key="2">
    <source>
        <dbReference type="EMBL" id="OTG10507.1"/>
    </source>
</evidence>
<dbReference type="Proteomes" id="UP000215914">
    <property type="component" value="Chromosome 10"/>
</dbReference>
<evidence type="ECO:0000313" key="3">
    <source>
        <dbReference type="Proteomes" id="UP000215914"/>
    </source>
</evidence>
<keyword evidence="1" id="KW-0472">Membrane</keyword>
<proteinExistence type="predicted"/>
<protein>
    <submittedName>
        <fullName evidence="2">Uncharacterized protein</fullName>
    </submittedName>
</protein>
<accession>A0A251TH95</accession>
<evidence type="ECO:0000256" key="1">
    <source>
        <dbReference type="SAM" id="Phobius"/>
    </source>
</evidence>
<keyword evidence="1" id="KW-1133">Transmembrane helix</keyword>
<sequence length="104" mass="11661">MPANIGSSFNRSMKILTSWFCFPAFIGILQHSSRDVDAGDCDIVQVIENNGDILKLLRLTHVGGGYKSVFKGGDRKVKKLYLLCHKAFFVCCYIIIIILVCDLF</sequence>
<keyword evidence="1" id="KW-0812">Transmembrane</keyword>
<dbReference type="EMBL" id="CM007899">
    <property type="protein sequence ID" value="OTG10507.1"/>
    <property type="molecule type" value="Genomic_DNA"/>
</dbReference>
<name>A0A251TH95_HELAN</name>
<reference evidence="3" key="1">
    <citation type="journal article" date="2017" name="Nature">
        <title>The sunflower genome provides insights into oil metabolism, flowering and Asterid evolution.</title>
        <authorList>
            <person name="Badouin H."/>
            <person name="Gouzy J."/>
            <person name="Grassa C.J."/>
            <person name="Murat F."/>
            <person name="Staton S.E."/>
            <person name="Cottret L."/>
            <person name="Lelandais-Briere C."/>
            <person name="Owens G.L."/>
            <person name="Carrere S."/>
            <person name="Mayjonade B."/>
            <person name="Legrand L."/>
            <person name="Gill N."/>
            <person name="Kane N.C."/>
            <person name="Bowers J.E."/>
            <person name="Hubner S."/>
            <person name="Bellec A."/>
            <person name="Berard A."/>
            <person name="Berges H."/>
            <person name="Blanchet N."/>
            <person name="Boniface M.C."/>
            <person name="Brunel D."/>
            <person name="Catrice O."/>
            <person name="Chaidir N."/>
            <person name="Claudel C."/>
            <person name="Donnadieu C."/>
            <person name="Faraut T."/>
            <person name="Fievet G."/>
            <person name="Helmstetter N."/>
            <person name="King M."/>
            <person name="Knapp S.J."/>
            <person name="Lai Z."/>
            <person name="Le Paslier M.C."/>
            <person name="Lippi Y."/>
            <person name="Lorenzon L."/>
            <person name="Mandel J.R."/>
            <person name="Marage G."/>
            <person name="Marchand G."/>
            <person name="Marquand E."/>
            <person name="Bret-Mestries E."/>
            <person name="Morien E."/>
            <person name="Nambeesan S."/>
            <person name="Nguyen T."/>
            <person name="Pegot-Espagnet P."/>
            <person name="Pouilly N."/>
            <person name="Raftis F."/>
            <person name="Sallet E."/>
            <person name="Schiex T."/>
            <person name="Thomas J."/>
            <person name="Vandecasteele C."/>
            <person name="Vares D."/>
            <person name="Vear F."/>
            <person name="Vautrin S."/>
            <person name="Crespi M."/>
            <person name="Mangin B."/>
            <person name="Burke J.M."/>
            <person name="Salse J."/>
            <person name="Munos S."/>
            <person name="Vincourt P."/>
            <person name="Rieseberg L.H."/>
            <person name="Langlade N.B."/>
        </authorList>
    </citation>
    <scope>NUCLEOTIDE SEQUENCE [LARGE SCALE GENOMIC DNA]</scope>
    <source>
        <strain evidence="3">cv. SF193</strain>
    </source>
</reference>
<gene>
    <name evidence="2" type="ORF">HannXRQ_Chr10g0288361</name>
</gene>
<feature type="transmembrane region" description="Helical" evidence="1">
    <location>
        <begin position="80"/>
        <end position="100"/>
    </location>
</feature>
<dbReference type="AlphaFoldDB" id="A0A251TH95"/>
<dbReference type="InParanoid" id="A0A251TH95"/>